<dbReference type="EMBL" id="JANPWB010000009">
    <property type="protein sequence ID" value="KAJ1157281.1"/>
    <property type="molecule type" value="Genomic_DNA"/>
</dbReference>
<sequence length="178" mass="20801">MEESSETRRKTEENSKTRRQTEESHEARRKTEESKEVRRKMEETRVSRRQREESREERSQTEETREARRKTEESREVRRQREERRETSKQTGRAGESEEQRDIGRPDPKNPPRPWRDVAFPDTCPIVGTGITVLEKGQGRWGGTKKEHPHSIFMQGGGTGPTLRAKITLGPFANWCGV</sequence>
<feature type="compositionally biased region" description="Basic and acidic residues" evidence="1">
    <location>
        <begin position="1"/>
        <end position="88"/>
    </location>
</feature>
<gene>
    <name evidence="2" type="ORF">NDU88_009996</name>
</gene>
<proteinExistence type="predicted"/>
<accession>A0AAV7RWT7</accession>
<keyword evidence="3" id="KW-1185">Reference proteome</keyword>
<evidence type="ECO:0000256" key="1">
    <source>
        <dbReference type="SAM" id="MobiDB-lite"/>
    </source>
</evidence>
<evidence type="ECO:0000313" key="3">
    <source>
        <dbReference type="Proteomes" id="UP001066276"/>
    </source>
</evidence>
<organism evidence="2 3">
    <name type="scientific">Pleurodeles waltl</name>
    <name type="common">Iberian ribbed newt</name>
    <dbReference type="NCBI Taxonomy" id="8319"/>
    <lineage>
        <taxon>Eukaryota</taxon>
        <taxon>Metazoa</taxon>
        <taxon>Chordata</taxon>
        <taxon>Craniata</taxon>
        <taxon>Vertebrata</taxon>
        <taxon>Euteleostomi</taxon>
        <taxon>Amphibia</taxon>
        <taxon>Batrachia</taxon>
        <taxon>Caudata</taxon>
        <taxon>Salamandroidea</taxon>
        <taxon>Salamandridae</taxon>
        <taxon>Pleurodelinae</taxon>
        <taxon>Pleurodeles</taxon>
    </lineage>
</organism>
<feature type="region of interest" description="Disordered" evidence="1">
    <location>
        <begin position="1"/>
        <end position="119"/>
    </location>
</feature>
<reference evidence="2" key="1">
    <citation type="journal article" date="2022" name="bioRxiv">
        <title>Sequencing and chromosome-scale assembly of the giantPleurodeles waltlgenome.</title>
        <authorList>
            <person name="Brown T."/>
            <person name="Elewa A."/>
            <person name="Iarovenko S."/>
            <person name="Subramanian E."/>
            <person name="Araus A.J."/>
            <person name="Petzold A."/>
            <person name="Susuki M."/>
            <person name="Suzuki K.-i.T."/>
            <person name="Hayashi T."/>
            <person name="Toyoda A."/>
            <person name="Oliveira C."/>
            <person name="Osipova E."/>
            <person name="Leigh N.D."/>
            <person name="Simon A."/>
            <person name="Yun M.H."/>
        </authorList>
    </citation>
    <scope>NUCLEOTIDE SEQUENCE</scope>
    <source>
        <strain evidence="2">20211129_DDA</strain>
        <tissue evidence="2">Liver</tissue>
    </source>
</reference>
<feature type="compositionally biased region" description="Basic and acidic residues" evidence="1">
    <location>
        <begin position="95"/>
        <end position="116"/>
    </location>
</feature>
<name>A0AAV7RWT7_PLEWA</name>
<dbReference type="Proteomes" id="UP001066276">
    <property type="component" value="Chromosome 5"/>
</dbReference>
<dbReference type="AlphaFoldDB" id="A0AAV7RWT7"/>
<comment type="caution">
    <text evidence="2">The sequence shown here is derived from an EMBL/GenBank/DDBJ whole genome shotgun (WGS) entry which is preliminary data.</text>
</comment>
<evidence type="ECO:0000313" key="2">
    <source>
        <dbReference type="EMBL" id="KAJ1157281.1"/>
    </source>
</evidence>
<protein>
    <submittedName>
        <fullName evidence="2">Uncharacterized protein</fullName>
    </submittedName>
</protein>